<dbReference type="Gene3D" id="3.40.630.30">
    <property type="match status" value="1"/>
</dbReference>
<dbReference type="PANTHER" id="PTHR43792">
    <property type="entry name" value="GNAT FAMILY, PUTATIVE (AFU_ORTHOLOGUE AFUA_3G00765)-RELATED-RELATED"/>
    <property type="match status" value="1"/>
</dbReference>
<gene>
    <name evidence="5" type="ORF">HNQ92_004432</name>
</gene>
<organism evidence="5 6">
    <name type="scientific">Rhabdobacter roseus</name>
    <dbReference type="NCBI Taxonomy" id="1655419"/>
    <lineage>
        <taxon>Bacteria</taxon>
        <taxon>Pseudomonadati</taxon>
        <taxon>Bacteroidota</taxon>
        <taxon>Cytophagia</taxon>
        <taxon>Cytophagales</taxon>
        <taxon>Cytophagaceae</taxon>
        <taxon>Rhabdobacter</taxon>
    </lineage>
</organism>
<accession>A0A840TXD5</accession>
<evidence type="ECO:0000313" key="6">
    <source>
        <dbReference type="Proteomes" id="UP000557307"/>
    </source>
</evidence>
<keyword evidence="6" id="KW-1185">Reference proteome</keyword>
<evidence type="ECO:0000313" key="5">
    <source>
        <dbReference type="EMBL" id="MBB5286272.1"/>
    </source>
</evidence>
<feature type="domain" description="N-acetyltransferase" evidence="4">
    <location>
        <begin position="4"/>
        <end position="170"/>
    </location>
</feature>
<evidence type="ECO:0000256" key="1">
    <source>
        <dbReference type="ARBA" id="ARBA00022679"/>
    </source>
</evidence>
<dbReference type="Pfam" id="PF13302">
    <property type="entry name" value="Acetyltransf_3"/>
    <property type="match status" value="1"/>
</dbReference>
<comment type="similarity">
    <text evidence="3">Belongs to the acetyltransferase family. RimJ subfamily.</text>
</comment>
<comment type="caution">
    <text evidence="5">The sequence shown here is derived from an EMBL/GenBank/DDBJ whole genome shotgun (WGS) entry which is preliminary data.</text>
</comment>
<dbReference type="EMBL" id="JACHGF010000009">
    <property type="protein sequence ID" value="MBB5286272.1"/>
    <property type="molecule type" value="Genomic_DNA"/>
</dbReference>
<evidence type="ECO:0000259" key="4">
    <source>
        <dbReference type="PROSITE" id="PS51186"/>
    </source>
</evidence>
<dbReference type="InterPro" id="IPR016181">
    <property type="entry name" value="Acyl_CoA_acyltransferase"/>
</dbReference>
<dbReference type="PROSITE" id="PS51186">
    <property type="entry name" value="GNAT"/>
    <property type="match status" value="1"/>
</dbReference>
<dbReference type="AlphaFoldDB" id="A0A840TXD5"/>
<keyword evidence="1 5" id="KW-0808">Transferase</keyword>
<protein>
    <submittedName>
        <fullName evidence="5">RimJ/RimL family protein N-acetyltransferase</fullName>
    </submittedName>
</protein>
<dbReference type="PANTHER" id="PTHR43792:SF8">
    <property type="entry name" value="[RIBOSOMAL PROTEIN US5]-ALANINE N-ACETYLTRANSFERASE"/>
    <property type="match status" value="1"/>
</dbReference>
<dbReference type="InterPro" id="IPR000182">
    <property type="entry name" value="GNAT_dom"/>
</dbReference>
<reference evidence="5 6" key="1">
    <citation type="submission" date="2020-08" db="EMBL/GenBank/DDBJ databases">
        <title>Genomic Encyclopedia of Type Strains, Phase IV (KMG-IV): sequencing the most valuable type-strain genomes for metagenomic binning, comparative biology and taxonomic classification.</title>
        <authorList>
            <person name="Goeker M."/>
        </authorList>
    </citation>
    <scope>NUCLEOTIDE SEQUENCE [LARGE SCALE GENOMIC DNA]</scope>
    <source>
        <strain evidence="5 6">DSM 105074</strain>
    </source>
</reference>
<name>A0A840TXD5_9BACT</name>
<sequence length="170" mass="19189">MTVIKLRPYRREDAENLVRYANNPGVTRGVRDSFPSPYTSADAQVWIAQCLEEPAASRQLNRAITLADELIGGIGVIPNGDVFRYSAEVGYWLGEPFWGQGYASDALRQITALAFAQTDLHRLYAGVFAFNQASMRVLEKAGYHREAIHQSAVYKEGQFWDEHLFVKFRG</sequence>
<dbReference type="SUPFAM" id="SSF55729">
    <property type="entry name" value="Acyl-CoA N-acyltransferases (Nat)"/>
    <property type="match status" value="1"/>
</dbReference>
<dbReference type="GO" id="GO:0016747">
    <property type="term" value="F:acyltransferase activity, transferring groups other than amino-acyl groups"/>
    <property type="evidence" value="ECO:0007669"/>
    <property type="project" value="InterPro"/>
</dbReference>
<evidence type="ECO:0000256" key="2">
    <source>
        <dbReference type="ARBA" id="ARBA00023315"/>
    </source>
</evidence>
<dbReference type="RefSeq" id="WP_184177268.1">
    <property type="nucleotide sequence ID" value="NZ_JACHGF010000009.1"/>
</dbReference>
<dbReference type="Proteomes" id="UP000557307">
    <property type="component" value="Unassembled WGS sequence"/>
</dbReference>
<dbReference type="InterPro" id="IPR051531">
    <property type="entry name" value="N-acetyltransferase"/>
</dbReference>
<keyword evidence="2" id="KW-0012">Acyltransferase</keyword>
<evidence type="ECO:0000256" key="3">
    <source>
        <dbReference type="ARBA" id="ARBA00038502"/>
    </source>
</evidence>
<proteinExistence type="inferred from homology"/>